<dbReference type="AlphaFoldDB" id="B3T288"/>
<reference evidence="1" key="1">
    <citation type="journal article" date="2008" name="ISME J.">
        <title>Genomic patterns of recombination, clonal divergence and environment in marine microbial populations.</title>
        <authorList>
            <person name="Konstantinidis K.T."/>
            <person name="Delong E.F."/>
        </authorList>
    </citation>
    <scope>NUCLEOTIDE SEQUENCE</scope>
</reference>
<accession>B3T288</accession>
<organism evidence="1">
    <name type="scientific">uncultured marine microorganism HF4000_137B17</name>
    <dbReference type="NCBI Taxonomy" id="455523"/>
    <lineage>
        <taxon>unclassified sequences</taxon>
        <taxon>environmental samples</taxon>
    </lineage>
</organism>
<protein>
    <submittedName>
        <fullName evidence="1">Uncharacterized protein</fullName>
    </submittedName>
</protein>
<evidence type="ECO:0000313" key="1">
    <source>
        <dbReference type="EMBL" id="ABZ06696.1"/>
    </source>
</evidence>
<name>B3T288_9ZZZZ</name>
<dbReference type="EMBL" id="EU016582">
    <property type="protein sequence ID" value="ABZ06696.1"/>
    <property type="molecule type" value="Genomic_DNA"/>
</dbReference>
<gene>
    <name evidence="1" type="ORF">ALOHA_HF4000137B17ctg1g34</name>
</gene>
<proteinExistence type="predicted"/>
<sequence length="57" mass="6758">MLSGIGIASCQRLKISTALSHNSAKFRRDKELRSRNQISRRDLTWRWRHAELENCYP</sequence>